<dbReference type="Proteomes" id="UP001345219">
    <property type="component" value="Chromosome 7"/>
</dbReference>
<dbReference type="AlphaFoldDB" id="A0AAN7KGL7"/>
<keyword evidence="3" id="KW-1185">Reference proteome</keyword>
<name>A0AAN7KGL7_9MYRT</name>
<evidence type="ECO:0000313" key="2">
    <source>
        <dbReference type="EMBL" id="KAK4765867.1"/>
    </source>
</evidence>
<reference evidence="2 3" key="1">
    <citation type="journal article" date="2023" name="Hortic Res">
        <title>Pangenome of water caltrop reveals structural variations and asymmetric subgenome divergence after allopolyploidization.</title>
        <authorList>
            <person name="Zhang X."/>
            <person name="Chen Y."/>
            <person name="Wang L."/>
            <person name="Yuan Y."/>
            <person name="Fang M."/>
            <person name="Shi L."/>
            <person name="Lu R."/>
            <person name="Comes H.P."/>
            <person name="Ma Y."/>
            <person name="Chen Y."/>
            <person name="Huang G."/>
            <person name="Zhou Y."/>
            <person name="Zheng Z."/>
            <person name="Qiu Y."/>
        </authorList>
    </citation>
    <scope>NUCLEOTIDE SEQUENCE [LARGE SCALE GENOMIC DNA]</scope>
    <source>
        <tissue evidence="2">Roots</tissue>
    </source>
</reference>
<evidence type="ECO:0000259" key="1">
    <source>
        <dbReference type="Pfam" id="PF07000"/>
    </source>
</evidence>
<evidence type="ECO:0000313" key="3">
    <source>
        <dbReference type="Proteomes" id="UP001345219"/>
    </source>
</evidence>
<dbReference type="Pfam" id="PF07000">
    <property type="entry name" value="DUF1308"/>
    <property type="match status" value="1"/>
</dbReference>
<protein>
    <recommendedName>
        <fullName evidence="1">DUF1308 domain-containing protein</fullName>
    </recommendedName>
</protein>
<dbReference type="PANTHER" id="PTHR13379">
    <property type="entry name" value="UNCHARACTERIZED DUF1308"/>
    <property type="match status" value="1"/>
</dbReference>
<organism evidence="2 3">
    <name type="scientific">Trapa incisa</name>
    <dbReference type="NCBI Taxonomy" id="236973"/>
    <lineage>
        <taxon>Eukaryota</taxon>
        <taxon>Viridiplantae</taxon>
        <taxon>Streptophyta</taxon>
        <taxon>Embryophyta</taxon>
        <taxon>Tracheophyta</taxon>
        <taxon>Spermatophyta</taxon>
        <taxon>Magnoliopsida</taxon>
        <taxon>eudicotyledons</taxon>
        <taxon>Gunneridae</taxon>
        <taxon>Pentapetalae</taxon>
        <taxon>rosids</taxon>
        <taxon>malvids</taxon>
        <taxon>Myrtales</taxon>
        <taxon>Lythraceae</taxon>
        <taxon>Trapa</taxon>
    </lineage>
</organism>
<accession>A0AAN7KGL7</accession>
<feature type="domain" description="DUF1308" evidence="1">
    <location>
        <begin position="299"/>
        <end position="465"/>
    </location>
</feature>
<dbReference type="EMBL" id="JAXIOK010000007">
    <property type="protein sequence ID" value="KAK4765867.1"/>
    <property type="molecule type" value="Genomic_DNA"/>
</dbReference>
<dbReference type="InterPro" id="IPR010733">
    <property type="entry name" value="DUF1308"/>
</dbReference>
<proteinExistence type="predicted"/>
<dbReference type="PANTHER" id="PTHR13379:SF0">
    <property type="entry name" value="UPF0415 PROTEIN C7ORF25"/>
    <property type="match status" value="1"/>
</dbReference>
<gene>
    <name evidence="2" type="ORF">SAY87_007509</name>
</gene>
<sequence>MADESDRYLEEEEAKTRCRRFIDDVRRFPSSIPNSCRRTLLRLAQAELSFLSRRAPSSSDVPLSVNIGHLEAVLHILRQPFINGVSRVCKPIPRAAVIKGDEKNNLGFNSIHVDIVCSVKGKPVWVIVSDRNPKYLSWKEYNRTKGLKSRVEKVLEAARSLVALRPSSVILFFAKGIDGSLLQDIENGFGASKFELEIPDFYFTEEGDGNWINIIARSYSESVALEIKVDHREHPTSASESGLRGLTLSSEATDLLEEKCSLDPHGAFNAIISGLKPLIEINGMGTADSGDVLHGGNLINFDTTALIALVSEISNDGAEKLLSKSEEELRLRFKGNVEFVIRQAESELHNPIHVELGSATSLKRGIVCETVLYEFKELISMCGGTKEKWRANQLLKRLVVVPDHPSDRMASIPNTRKLDLKNKTVFGTGDYWQAPTLTANMAFIRAISQIGMSLHTINHQPRALTGD</sequence>
<comment type="caution">
    <text evidence="2">The sequence shown here is derived from an EMBL/GenBank/DDBJ whole genome shotgun (WGS) entry which is preliminary data.</text>
</comment>